<evidence type="ECO:0000256" key="1">
    <source>
        <dbReference type="ARBA" id="ARBA00022741"/>
    </source>
</evidence>
<dbReference type="Gene3D" id="2.60.34.10">
    <property type="entry name" value="Substrate Binding Domain Of DNAk, Chain A, domain 1"/>
    <property type="match status" value="1"/>
</dbReference>
<dbReference type="OrthoDB" id="409540at2759"/>
<gene>
    <name evidence="4" type="ORF">C1SCF055_LOCUS5753</name>
</gene>
<dbReference type="Gene3D" id="3.30.420.40">
    <property type="match status" value="2"/>
</dbReference>
<keyword evidence="7" id="KW-1185">Reference proteome</keyword>
<proteinExistence type="predicted"/>
<dbReference type="Proteomes" id="UP001152797">
    <property type="component" value="Unassembled WGS sequence"/>
</dbReference>
<evidence type="ECO:0000313" key="4">
    <source>
        <dbReference type="EMBL" id="CAI3977626.1"/>
    </source>
</evidence>
<organism evidence="4">
    <name type="scientific">Cladocopium goreaui</name>
    <dbReference type="NCBI Taxonomy" id="2562237"/>
    <lineage>
        <taxon>Eukaryota</taxon>
        <taxon>Sar</taxon>
        <taxon>Alveolata</taxon>
        <taxon>Dinophyceae</taxon>
        <taxon>Suessiales</taxon>
        <taxon>Symbiodiniaceae</taxon>
        <taxon>Cladocopium</taxon>
    </lineage>
</organism>
<keyword evidence="2" id="KW-0067">ATP-binding</keyword>
<evidence type="ECO:0000256" key="3">
    <source>
        <dbReference type="SAM" id="Coils"/>
    </source>
</evidence>
<dbReference type="GO" id="GO:0140662">
    <property type="term" value="F:ATP-dependent protein folding chaperone"/>
    <property type="evidence" value="ECO:0007669"/>
    <property type="project" value="InterPro"/>
</dbReference>
<evidence type="ECO:0000313" key="7">
    <source>
        <dbReference type="Proteomes" id="UP001152797"/>
    </source>
</evidence>
<dbReference type="SUPFAM" id="SSF100920">
    <property type="entry name" value="Heat shock protein 70kD (HSP70), peptide-binding domain"/>
    <property type="match status" value="1"/>
</dbReference>
<dbReference type="GO" id="GO:0005524">
    <property type="term" value="F:ATP binding"/>
    <property type="evidence" value="ECO:0007669"/>
    <property type="project" value="UniProtKB-KW"/>
</dbReference>
<dbReference type="FunFam" id="3.90.640.10:FF:000003">
    <property type="entry name" value="Molecular chaperone DnaK"/>
    <property type="match status" value="1"/>
</dbReference>
<comment type="caution">
    <text evidence="4">The sequence shown here is derived from an EMBL/GenBank/DDBJ whole genome shotgun (WGS) entry which is preliminary data.</text>
</comment>
<dbReference type="EMBL" id="CAMXCT030000356">
    <property type="protein sequence ID" value="CAL4764938.1"/>
    <property type="molecule type" value="Genomic_DNA"/>
</dbReference>
<dbReference type="AlphaFoldDB" id="A0A9P1BQJ2"/>
<dbReference type="InterPro" id="IPR013126">
    <property type="entry name" value="Hsp_70_fam"/>
</dbReference>
<dbReference type="PANTHER" id="PTHR19375">
    <property type="entry name" value="HEAT SHOCK PROTEIN 70KDA"/>
    <property type="match status" value="1"/>
</dbReference>
<evidence type="ECO:0000256" key="2">
    <source>
        <dbReference type="ARBA" id="ARBA00022840"/>
    </source>
</evidence>
<dbReference type="PRINTS" id="PR00301">
    <property type="entry name" value="HEATSHOCK70"/>
</dbReference>
<keyword evidence="3" id="KW-0175">Coiled coil</keyword>
<keyword evidence="1" id="KW-0547">Nucleotide-binding</keyword>
<reference evidence="5" key="2">
    <citation type="submission" date="2024-04" db="EMBL/GenBank/DDBJ databases">
        <authorList>
            <person name="Chen Y."/>
            <person name="Shah S."/>
            <person name="Dougan E. K."/>
            <person name="Thang M."/>
            <person name="Chan C."/>
        </authorList>
    </citation>
    <scope>NUCLEOTIDE SEQUENCE [LARGE SCALE GENOMIC DNA]</scope>
</reference>
<dbReference type="InterPro" id="IPR043129">
    <property type="entry name" value="ATPase_NBD"/>
</dbReference>
<reference evidence="4" key="1">
    <citation type="submission" date="2022-10" db="EMBL/GenBank/DDBJ databases">
        <authorList>
            <person name="Chen Y."/>
            <person name="Dougan E. K."/>
            <person name="Chan C."/>
            <person name="Rhodes N."/>
            <person name="Thang M."/>
        </authorList>
    </citation>
    <scope>NUCLEOTIDE SEQUENCE</scope>
</reference>
<dbReference type="InterPro" id="IPR029047">
    <property type="entry name" value="HSP70_peptide-bd_sf"/>
</dbReference>
<accession>A0A9P1BQJ2</accession>
<dbReference type="EMBL" id="CAMXCT020000356">
    <property type="protein sequence ID" value="CAL1131001.1"/>
    <property type="molecule type" value="Genomic_DNA"/>
</dbReference>
<dbReference type="Pfam" id="PF00012">
    <property type="entry name" value="HSP70"/>
    <property type="match status" value="1"/>
</dbReference>
<feature type="coiled-coil region" evidence="3">
    <location>
        <begin position="327"/>
        <end position="361"/>
    </location>
</feature>
<evidence type="ECO:0000313" key="5">
    <source>
        <dbReference type="EMBL" id="CAL1131001.1"/>
    </source>
</evidence>
<dbReference type="SUPFAM" id="SSF53067">
    <property type="entry name" value="Actin-like ATPase domain"/>
    <property type="match status" value="2"/>
</dbReference>
<dbReference type="Gene3D" id="3.90.640.10">
    <property type="entry name" value="Actin, Chain A, domain 4"/>
    <property type="match status" value="1"/>
</dbReference>
<evidence type="ECO:0000313" key="6">
    <source>
        <dbReference type="EMBL" id="CAL4764938.1"/>
    </source>
</evidence>
<sequence length="1017" mass="110722">MASDSSRLSVTVSLVSGETAEIKLLPGSRISDLKEQLRKVWPKYKDASFNLFAPDSATKLHETEIIQSAETPLHFLLVAGEATTVPVDEIVAAINQSCQDAGGIYARYNCKAISWDDCARSSGPNGISCSGPNITDSRLVERSGQTLYTVRGANWNERLGKVSADDVTVLVTEKDKEPKAVSLRQYLREIHQYGAYAGVPADTSLHADADDAISIRFQTTFLPAAEDGTLEFCGEAYNYQTVSDEDPKNLVLLCTSEGTALQQQGAGHQKLFLHEAKDKRHIARRWLEAKATGHKVCGAQEESWEAAAKSEHAAMEAKQVLREAQEGTADEERLELLMEQAARLEAEATERKLRAAEAEEAAKDGRAVARRFGIDAMGSRCNMLMTIQVPLQQKRPAYTPMPAQVGFAGDVCGIDFGTTNCRVALWQDGGAKVLPNSQGNINTPCCVAVKDGKLLVGEAAKWSNARPENFVCGPKRFLGRRWSELVAKHGCLEAPFKEGKDDDRPLISLPCGPEGQEKCFESEELAKVILQDVKQVVTDHLGGANTKLGCVLTVPGHANDTQRQATKSAAEAAGFQVLRIINEPTAAAIAHGLAQGAAERKVLVVDMGAGMTDVSVLSIEDGIFEILATNGAQLGGSDFDEALMGYVNAPKNPRRVRQLREACEAAKRRLSFLHETQIELDFREDEEITRISRASFEKLIWPILQKVKQLVESTLLDGNVGKTEIDDVLLVGGSAHVPKLRQMLTEFFGKEPCNAVNSECAVVEGATYQAAVLSGANNNNSMIDLLLLDVTPLSIGFESANGAMTRVIERNTTIPTKRTVTLTTHSDFQSSVKLRIFEGQASFCQENHFLGDFAIEHLPPMPKGGPQIEVTFDIDANGILRVSAIEKSTGKSSALTITNDKGTLSKEQIDQMIQGEDGQLQGTNELPESGPVKAYGASYAARVSRGRVHDYWTGLTIDPRRDETQHCTITVQFYHTVVGGVPSPQDVMAAIDDLESQFQHCEWHGHLDESGADFMKD</sequence>
<dbReference type="EMBL" id="CAMXCT010000356">
    <property type="protein sequence ID" value="CAI3977626.1"/>
    <property type="molecule type" value="Genomic_DNA"/>
</dbReference>
<protein>
    <submittedName>
        <fullName evidence="6">Heat shock 70 kDa protein</fullName>
    </submittedName>
</protein>
<keyword evidence="6" id="KW-0346">Stress response</keyword>
<name>A0A9P1BQJ2_9DINO</name>